<keyword evidence="6" id="KW-0833">Ubl conjugation pathway</keyword>
<dbReference type="InterPro" id="IPR000608">
    <property type="entry name" value="UBC"/>
</dbReference>
<feature type="active site" description="Glycyl thioester intermediate" evidence="9">
    <location>
        <position position="111"/>
    </location>
</feature>
<dbReference type="Pfam" id="PF00179">
    <property type="entry name" value="UQ_con"/>
    <property type="match status" value="1"/>
</dbReference>
<keyword evidence="10" id="KW-0521">NADP</keyword>
<gene>
    <name evidence="12" type="ORF">ZHD862_LOCUS34991</name>
</gene>
<keyword evidence="10" id="KW-0520">NAD</keyword>
<keyword evidence="5" id="KW-0547">Nucleotide-binding</keyword>
<sequence length="501" mass="57926">MVTPRPSLPMTVTELLAAPKNSLSYFLLRLRKELRVLEDLKQGILSFSPFDGSTDLRRWKAEIQGPSNTPYENGVFILDYCIGLDFPVKAPKIRFVTQIFHPNISSKGEICVDILQGNWSPALTIEKILLSIISLLSDPNTDNFIVPEAAYLYKKNYQEYDRIAREWTKIYAMPHGNSVKVQQNLNKLDDFIDTVPTMNIIPSLTDHIVQHELVFIQSNARCRPARFSVVESLKEKTFDDGESKRYLPIIQVCLWPSRWKQKFPIVTEYLYSVDDNQDRRRLVVARSDAVEKLNIDNELQSLIIALEEEGITHGKCTQSEILVNGLRTLIGKAPDEVGQGCLRLYSMDTFLYPQLNQFLREGNFRKINTYGPFVQLLFIYFNHPSSIKVHSIEVYRGMNLSSMMIHAYEKAAKCQISFRWAGFSSTSKNREFAEFFDTNTLFIIQLKKIYFSETRAIDISICSQFPEEEEVLLKAGFEFTVESVRYDDKKKKHYVYLNVYV</sequence>
<evidence type="ECO:0000256" key="8">
    <source>
        <dbReference type="ARBA" id="ARBA00047597"/>
    </source>
</evidence>
<reference evidence="12" key="1">
    <citation type="submission" date="2021-02" db="EMBL/GenBank/DDBJ databases">
        <authorList>
            <person name="Nowell W R."/>
        </authorList>
    </citation>
    <scope>NUCLEOTIDE SEQUENCE</scope>
</reference>
<dbReference type="InterPro" id="IPR000768">
    <property type="entry name" value="ART"/>
</dbReference>
<evidence type="ECO:0000256" key="6">
    <source>
        <dbReference type="ARBA" id="ARBA00022786"/>
    </source>
</evidence>
<evidence type="ECO:0000256" key="1">
    <source>
        <dbReference type="ARBA" id="ARBA00009558"/>
    </source>
</evidence>
<dbReference type="Gene3D" id="3.90.176.10">
    <property type="entry name" value="Toxin ADP-ribosyltransferase, Chain A, domain 1"/>
    <property type="match status" value="1"/>
</dbReference>
<protein>
    <recommendedName>
        <fullName evidence="10">NAD(P)(+)--arginine ADP-ribosyltransferase</fullName>
        <ecNumber evidence="10">2.4.2.31</ecNumber>
    </recommendedName>
    <alternativeName>
        <fullName evidence="10">Mono(ADP-ribosyl)transferase</fullName>
    </alternativeName>
</protein>
<dbReference type="GO" id="GO:0106274">
    <property type="term" value="F:NAD+-protein-arginine ADP-ribosyltransferase activity"/>
    <property type="evidence" value="ECO:0007669"/>
    <property type="project" value="UniProtKB-EC"/>
</dbReference>
<evidence type="ECO:0000256" key="7">
    <source>
        <dbReference type="ARBA" id="ARBA00022840"/>
    </source>
</evidence>
<evidence type="ECO:0000256" key="9">
    <source>
        <dbReference type="PROSITE-ProRule" id="PRU10133"/>
    </source>
</evidence>
<dbReference type="SUPFAM" id="SSF56399">
    <property type="entry name" value="ADP-ribosylation"/>
    <property type="match status" value="1"/>
</dbReference>
<keyword evidence="7" id="KW-0067">ATP-binding</keyword>
<evidence type="ECO:0000313" key="13">
    <source>
        <dbReference type="Proteomes" id="UP000663864"/>
    </source>
</evidence>
<evidence type="ECO:0000259" key="11">
    <source>
        <dbReference type="PROSITE" id="PS50127"/>
    </source>
</evidence>
<feature type="domain" description="UBC core" evidence="11">
    <location>
        <begin position="25"/>
        <end position="173"/>
    </location>
</feature>
<dbReference type="InterPro" id="IPR016135">
    <property type="entry name" value="UBQ-conjugating_enzyme/RWD"/>
</dbReference>
<evidence type="ECO:0000256" key="2">
    <source>
        <dbReference type="ARBA" id="ARBA00022676"/>
    </source>
</evidence>
<dbReference type="InterPro" id="IPR023313">
    <property type="entry name" value="UBQ-conjugating_AS"/>
</dbReference>
<comment type="catalytic activity">
    <reaction evidence="8 10">
        <text>L-arginyl-[protein] + NAD(+) = N(omega)-(ADP-D-ribosyl)-L-arginyl-[protein] + nicotinamide + H(+)</text>
        <dbReference type="Rhea" id="RHEA:19149"/>
        <dbReference type="Rhea" id="RHEA-COMP:10532"/>
        <dbReference type="Rhea" id="RHEA-COMP:15087"/>
        <dbReference type="ChEBI" id="CHEBI:15378"/>
        <dbReference type="ChEBI" id="CHEBI:17154"/>
        <dbReference type="ChEBI" id="CHEBI:29965"/>
        <dbReference type="ChEBI" id="CHEBI:57540"/>
        <dbReference type="ChEBI" id="CHEBI:142554"/>
        <dbReference type="EC" id="2.4.2.31"/>
    </reaction>
</comment>
<dbReference type="AlphaFoldDB" id="A0A815P6M1"/>
<comment type="caution">
    <text evidence="12">The sequence shown here is derived from an EMBL/GenBank/DDBJ whole genome shotgun (WGS) entry which is preliminary data.</text>
</comment>
<dbReference type="SMART" id="SM00212">
    <property type="entry name" value="UBCc"/>
    <property type="match status" value="1"/>
</dbReference>
<evidence type="ECO:0000256" key="3">
    <source>
        <dbReference type="ARBA" id="ARBA00022679"/>
    </source>
</evidence>
<keyword evidence="2 10" id="KW-0328">Glycosyltransferase</keyword>
<comment type="similarity">
    <text evidence="1 10">Belongs to the Arg-specific ADP-ribosyltransferase family.</text>
</comment>
<dbReference type="EC" id="2.4.2.31" evidence="10"/>
<keyword evidence="4" id="KW-0548">Nucleotidyltransferase</keyword>
<organism evidence="12 13">
    <name type="scientific">Rotaria sordida</name>
    <dbReference type="NCBI Taxonomy" id="392033"/>
    <lineage>
        <taxon>Eukaryota</taxon>
        <taxon>Metazoa</taxon>
        <taxon>Spiralia</taxon>
        <taxon>Gnathifera</taxon>
        <taxon>Rotifera</taxon>
        <taxon>Eurotatoria</taxon>
        <taxon>Bdelloidea</taxon>
        <taxon>Philodinida</taxon>
        <taxon>Philodinidae</taxon>
        <taxon>Rotaria</taxon>
    </lineage>
</organism>
<dbReference type="Pfam" id="PF01129">
    <property type="entry name" value="ART"/>
    <property type="match status" value="1"/>
</dbReference>
<accession>A0A815P6M1</accession>
<dbReference type="FunFam" id="3.10.110.10:FF:000060">
    <property type="entry name" value="Ubiquitin conjugating enzyme (UbcB)"/>
    <property type="match status" value="1"/>
</dbReference>
<dbReference type="PROSITE" id="PS00183">
    <property type="entry name" value="UBC_1"/>
    <property type="match status" value="1"/>
</dbReference>
<dbReference type="PANTHER" id="PTHR24068">
    <property type="entry name" value="UBIQUITIN-CONJUGATING ENZYME E2"/>
    <property type="match status" value="1"/>
</dbReference>
<evidence type="ECO:0000313" key="12">
    <source>
        <dbReference type="EMBL" id="CAF1444824.1"/>
    </source>
</evidence>
<dbReference type="GO" id="GO:0016779">
    <property type="term" value="F:nucleotidyltransferase activity"/>
    <property type="evidence" value="ECO:0007669"/>
    <property type="project" value="UniProtKB-KW"/>
</dbReference>
<proteinExistence type="inferred from homology"/>
<evidence type="ECO:0000256" key="4">
    <source>
        <dbReference type="ARBA" id="ARBA00022695"/>
    </source>
</evidence>
<dbReference type="GO" id="GO:0005524">
    <property type="term" value="F:ATP binding"/>
    <property type="evidence" value="ECO:0007669"/>
    <property type="project" value="UniProtKB-KW"/>
</dbReference>
<dbReference type="PROSITE" id="PS50127">
    <property type="entry name" value="UBC_2"/>
    <property type="match status" value="1"/>
</dbReference>
<keyword evidence="3 10" id="KW-0808">Transferase</keyword>
<dbReference type="Proteomes" id="UP000663864">
    <property type="component" value="Unassembled WGS sequence"/>
</dbReference>
<dbReference type="PROSITE" id="PS51996">
    <property type="entry name" value="TR_MART"/>
    <property type="match status" value="1"/>
</dbReference>
<dbReference type="SUPFAM" id="SSF54495">
    <property type="entry name" value="UBC-like"/>
    <property type="match status" value="1"/>
</dbReference>
<name>A0A815P6M1_9BILA</name>
<evidence type="ECO:0000256" key="5">
    <source>
        <dbReference type="ARBA" id="ARBA00022741"/>
    </source>
</evidence>
<dbReference type="Gene3D" id="3.10.110.10">
    <property type="entry name" value="Ubiquitin Conjugating Enzyme"/>
    <property type="match status" value="1"/>
</dbReference>
<evidence type="ECO:0000256" key="10">
    <source>
        <dbReference type="RuleBase" id="RU361228"/>
    </source>
</evidence>
<dbReference type="EMBL" id="CAJNOT010004777">
    <property type="protein sequence ID" value="CAF1444824.1"/>
    <property type="molecule type" value="Genomic_DNA"/>
</dbReference>